<evidence type="ECO:0000256" key="4">
    <source>
        <dbReference type="ARBA" id="ARBA00022617"/>
    </source>
</evidence>
<keyword evidence="4" id="KW-0349">Heme</keyword>
<organism evidence="13 14">
    <name type="scientific">Saccharopolyspora erythraea</name>
    <name type="common">Streptomyces erythraeus</name>
    <dbReference type="NCBI Taxonomy" id="1836"/>
    <lineage>
        <taxon>Bacteria</taxon>
        <taxon>Bacillati</taxon>
        <taxon>Actinomycetota</taxon>
        <taxon>Actinomycetes</taxon>
        <taxon>Pseudonocardiales</taxon>
        <taxon>Pseudonocardiaceae</taxon>
        <taxon>Saccharopolyspora</taxon>
    </lineage>
</organism>
<dbReference type="PRINTS" id="PR00368">
    <property type="entry name" value="FADPNR"/>
</dbReference>
<dbReference type="Gene3D" id="3.50.50.60">
    <property type="entry name" value="FAD/NAD(P)-binding domain"/>
    <property type="match status" value="2"/>
</dbReference>
<evidence type="ECO:0000256" key="7">
    <source>
        <dbReference type="ARBA" id="ARBA00022827"/>
    </source>
</evidence>
<dbReference type="PANTHER" id="PTHR43809:SF1">
    <property type="entry name" value="NITRITE REDUCTASE (NADH) LARGE SUBUNIT"/>
    <property type="match status" value="1"/>
</dbReference>
<dbReference type="Pfam" id="PF07992">
    <property type="entry name" value="Pyr_redox_2"/>
    <property type="match status" value="1"/>
</dbReference>
<name>A0ABP3NRH2_SACER</name>
<reference evidence="14" key="1">
    <citation type="journal article" date="2019" name="Int. J. Syst. Evol. Microbiol.">
        <title>The Global Catalogue of Microorganisms (GCM) 10K type strain sequencing project: providing services to taxonomists for standard genome sequencing and annotation.</title>
        <authorList>
            <consortium name="The Broad Institute Genomics Platform"/>
            <consortium name="The Broad Institute Genome Sequencing Center for Infectious Disease"/>
            <person name="Wu L."/>
            <person name="Ma J."/>
        </authorList>
    </citation>
    <scope>NUCLEOTIDE SEQUENCE [LARGE SCALE GENOMIC DNA]</scope>
    <source>
        <strain evidence="14">JCM 10303</strain>
    </source>
</reference>
<comment type="cofactor">
    <cofactor evidence="1">
        <name>siroheme</name>
        <dbReference type="ChEBI" id="CHEBI:60052"/>
    </cofactor>
</comment>
<comment type="caution">
    <text evidence="13">The sequence shown here is derived from an EMBL/GenBank/DDBJ whole genome shotgun (WGS) entry which is preliminary data.</text>
</comment>
<keyword evidence="6" id="KW-0479">Metal-binding</keyword>
<evidence type="ECO:0008006" key="15">
    <source>
        <dbReference type="Google" id="ProtNLM"/>
    </source>
</evidence>
<gene>
    <name evidence="13" type="ORF">GCM10009533_57640</name>
</gene>
<dbReference type="Gene3D" id="3.30.390.30">
    <property type="match status" value="1"/>
</dbReference>
<keyword evidence="5" id="KW-0285">Flavoprotein</keyword>
<dbReference type="SUPFAM" id="SSF51905">
    <property type="entry name" value="FAD/NAD(P)-binding domain"/>
    <property type="match status" value="2"/>
</dbReference>
<evidence type="ECO:0000256" key="1">
    <source>
        <dbReference type="ARBA" id="ARBA00001929"/>
    </source>
</evidence>
<feature type="domain" description="NADH-rubredoxin oxidoreductase C-terminal" evidence="12">
    <location>
        <begin position="323"/>
        <end position="385"/>
    </location>
</feature>
<feature type="domain" description="FAD/NAD(P)-binding" evidence="11">
    <location>
        <begin position="8"/>
        <end position="289"/>
    </location>
</feature>
<sequence>MSTMSRTLVLVGHGMVGHRLVDNLSDGDGGDDWRIVILTEEPRPAYDRVSLSSYLDGKTLADLSLLSHDRCSGPAIELRLSTRVQSIDPHRRHVTTSDGAGFDYDVLVLATGSRPFVPPVPGNDLDGCFVYRTIDDLDRIREAAAGGGDGVVIGGGLLGLEAANALRLLGMRPHVIERAPWLMPTQLDRGGGQLLARLVGDLGLRVRTDVLLSSIDSTPDGRVRAVTLADGTEIETGLVVFAAGIRPRDELARRSGLAVGDRGGVLVDEHCRTSDENVWAIGECAAMLGTCYGLVAPGYAMADTVVQQLLGTGATTFPGADTSTKLKLLGVDVASFGDTSTGDGIEIVYANEASGTYAKFVFNRDARVLRGGILVGDAEPYSLLRTFVGAELPVAPEHLLLPAS</sequence>
<accession>A0ABP3NRH2</accession>
<evidence type="ECO:0000313" key="13">
    <source>
        <dbReference type="EMBL" id="GAA0551807.1"/>
    </source>
</evidence>
<dbReference type="InterPro" id="IPR041575">
    <property type="entry name" value="Rubredoxin_C"/>
</dbReference>
<evidence type="ECO:0000313" key="14">
    <source>
        <dbReference type="Proteomes" id="UP001500729"/>
    </source>
</evidence>
<dbReference type="InterPro" id="IPR023753">
    <property type="entry name" value="FAD/NAD-binding_dom"/>
</dbReference>
<evidence type="ECO:0000256" key="5">
    <source>
        <dbReference type="ARBA" id="ARBA00022630"/>
    </source>
</evidence>
<dbReference type="InterPro" id="IPR052034">
    <property type="entry name" value="NasD-like"/>
</dbReference>
<evidence type="ECO:0000256" key="8">
    <source>
        <dbReference type="ARBA" id="ARBA00023002"/>
    </source>
</evidence>
<evidence type="ECO:0000259" key="12">
    <source>
        <dbReference type="Pfam" id="PF18267"/>
    </source>
</evidence>
<evidence type="ECO:0000259" key="11">
    <source>
        <dbReference type="Pfam" id="PF07992"/>
    </source>
</evidence>
<evidence type="ECO:0000256" key="9">
    <source>
        <dbReference type="ARBA" id="ARBA00023004"/>
    </source>
</evidence>
<dbReference type="InterPro" id="IPR036188">
    <property type="entry name" value="FAD/NAD-bd_sf"/>
</dbReference>
<comment type="pathway">
    <text evidence="3">Nitrogen metabolism; nitrate reduction (assimilation).</text>
</comment>
<keyword evidence="9" id="KW-0408">Iron</keyword>
<dbReference type="PANTHER" id="PTHR43809">
    <property type="entry name" value="NITRITE REDUCTASE (NADH) LARGE SUBUNIT"/>
    <property type="match status" value="1"/>
</dbReference>
<comment type="cofactor">
    <cofactor evidence="2">
        <name>FAD</name>
        <dbReference type="ChEBI" id="CHEBI:57692"/>
    </cofactor>
</comment>
<evidence type="ECO:0000256" key="2">
    <source>
        <dbReference type="ARBA" id="ARBA00001974"/>
    </source>
</evidence>
<evidence type="ECO:0000256" key="3">
    <source>
        <dbReference type="ARBA" id="ARBA00005096"/>
    </source>
</evidence>
<evidence type="ECO:0000256" key="10">
    <source>
        <dbReference type="ARBA" id="ARBA00023014"/>
    </source>
</evidence>
<evidence type="ECO:0000256" key="6">
    <source>
        <dbReference type="ARBA" id="ARBA00022723"/>
    </source>
</evidence>
<keyword evidence="14" id="KW-1185">Reference proteome</keyword>
<proteinExistence type="predicted"/>
<dbReference type="EMBL" id="BAAAGS010000055">
    <property type="protein sequence ID" value="GAA0551807.1"/>
    <property type="molecule type" value="Genomic_DNA"/>
</dbReference>
<protein>
    <recommendedName>
        <fullName evidence="15">Nitrite reductase (NAD(P)H)</fullName>
    </recommendedName>
</protein>
<dbReference type="PRINTS" id="PR00411">
    <property type="entry name" value="PNDRDTASEI"/>
</dbReference>
<dbReference type="Pfam" id="PF18267">
    <property type="entry name" value="Rubredoxin_C"/>
    <property type="match status" value="1"/>
</dbReference>
<keyword evidence="8" id="KW-0560">Oxidoreductase</keyword>
<dbReference type="InterPro" id="IPR016156">
    <property type="entry name" value="FAD/NAD-linked_Rdtase_dimer_sf"/>
</dbReference>
<keyword evidence="7" id="KW-0274">FAD</keyword>
<keyword evidence="10" id="KW-0411">Iron-sulfur</keyword>
<dbReference type="Proteomes" id="UP001500729">
    <property type="component" value="Unassembled WGS sequence"/>
</dbReference>